<gene>
    <name evidence="1" type="ORF">ACCI49_13900</name>
</gene>
<sequence length="184" mass="21658">MQATHLDAERRYELYRSESRQYAQAALPQKYKGAVSLKGIDPRSLARAKAWEASERREVDWNWTKGYEVYSLRYPKRFELAIWKDDILCGLSIGRPSYNGSRLRLDFTERAPDNCPLRGQVMQINLLAAESYALRIGANEMRIMHPSNQELVNYYARHGYKYVKGTMDFDDAHERNPHYLYKRL</sequence>
<evidence type="ECO:0000313" key="2">
    <source>
        <dbReference type="Proteomes" id="UP001569428"/>
    </source>
</evidence>
<comment type="caution">
    <text evidence="1">The sequence shown here is derived from an EMBL/GenBank/DDBJ whole genome shotgun (WGS) entry which is preliminary data.</text>
</comment>
<dbReference type="RefSeq" id="WP_371839622.1">
    <property type="nucleotide sequence ID" value="NZ_JBGMEK010000031.1"/>
</dbReference>
<proteinExistence type="predicted"/>
<dbReference type="Proteomes" id="UP001569428">
    <property type="component" value="Unassembled WGS sequence"/>
</dbReference>
<evidence type="ECO:0000313" key="1">
    <source>
        <dbReference type="EMBL" id="MFA0812010.1"/>
    </source>
</evidence>
<evidence type="ECO:0008006" key="3">
    <source>
        <dbReference type="Google" id="ProtNLM"/>
    </source>
</evidence>
<accession>A0ABV4P232</accession>
<organism evidence="1 2">
    <name type="scientific">Microbulbifer epialgicus</name>
    <dbReference type="NCBI Taxonomy" id="393907"/>
    <lineage>
        <taxon>Bacteria</taxon>
        <taxon>Pseudomonadati</taxon>
        <taxon>Pseudomonadota</taxon>
        <taxon>Gammaproteobacteria</taxon>
        <taxon>Cellvibrionales</taxon>
        <taxon>Microbulbiferaceae</taxon>
        <taxon>Microbulbifer</taxon>
    </lineage>
</organism>
<name>A0ABV4P232_9GAMM</name>
<dbReference type="EMBL" id="JBGMEK010000031">
    <property type="protein sequence ID" value="MFA0812010.1"/>
    <property type="molecule type" value="Genomic_DNA"/>
</dbReference>
<protein>
    <recommendedName>
        <fullName evidence="3">N-acetyltransferase domain-containing protein</fullName>
    </recommendedName>
</protein>
<keyword evidence="2" id="KW-1185">Reference proteome</keyword>
<reference evidence="1 2" key="1">
    <citation type="submission" date="2024-08" db="EMBL/GenBank/DDBJ databases">
        <authorList>
            <person name="Ishaq N."/>
        </authorList>
    </citation>
    <scope>NUCLEOTIDE SEQUENCE [LARGE SCALE GENOMIC DNA]</scope>
    <source>
        <strain evidence="1 2">DSM 18651</strain>
    </source>
</reference>